<dbReference type="SUPFAM" id="SSF55021">
    <property type="entry name" value="ACT-like"/>
    <property type="match status" value="2"/>
</dbReference>
<evidence type="ECO:0000259" key="12">
    <source>
        <dbReference type="Pfam" id="PF22468"/>
    </source>
</evidence>
<dbReference type="Gene3D" id="3.40.1160.10">
    <property type="entry name" value="Acetylglutamate kinase-like"/>
    <property type="match status" value="1"/>
</dbReference>
<dbReference type="GO" id="GO:0005524">
    <property type="term" value="F:ATP binding"/>
    <property type="evidence" value="ECO:0007669"/>
    <property type="project" value="UniProtKB-KW"/>
</dbReference>
<dbReference type="InterPro" id="IPR036393">
    <property type="entry name" value="AceGlu_kinase-like_sf"/>
</dbReference>
<protein>
    <recommendedName>
        <fullName evidence="9">Aspartokinase</fullName>
        <ecNumber evidence="9">2.7.2.4</ecNumber>
    </recommendedName>
</protein>
<dbReference type="PANTHER" id="PTHR21499:SF59">
    <property type="entry name" value="ASPARTOKINASE"/>
    <property type="match status" value="1"/>
</dbReference>
<gene>
    <name evidence="13" type="ORF">HXK21_09225</name>
</gene>
<dbReference type="EMBL" id="JABZGR010000049">
    <property type="protein sequence ID" value="MBF0971192.1"/>
    <property type="molecule type" value="Genomic_DNA"/>
</dbReference>
<dbReference type="GO" id="GO:0004072">
    <property type="term" value="F:aspartate kinase activity"/>
    <property type="evidence" value="ECO:0007669"/>
    <property type="project" value="UniProtKB-EC"/>
</dbReference>
<comment type="pathway">
    <text evidence="10">Amino-acid biosynthesis; L-methionine biosynthesis via de novo pathway; L-homoserine from L-aspartate: step 1/3.</text>
</comment>
<feature type="binding site" evidence="8">
    <location>
        <position position="119"/>
    </location>
    <ligand>
        <name>substrate</name>
    </ligand>
</feature>
<evidence type="ECO:0000256" key="7">
    <source>
        <dbReference type="ARBA" id="ARBA00047872"/>
    </source>
</evidence>
<feature type="binding site" evidence="8">
    <location>
        <position position="229"/>
    </location>
    <ligand>
        <name>ATP</name>
        <dbReference type="ChEBI" id="CHEBI:30616"/>
    </ligand>
</feature>
<evidence type="ECO:0000256" key="5">
    <source>
        <dbReference type="ARBA" id="ARBA00022777"/>
    </source>
</evidence>
<reference evidence="13" key="1">
    <citation type="submission" date="2020-04" db="EMBL/GenBank/DDBJ databases">
        <title>Deep metagenomics examines the oral microbiome during advanced dental caries in children, revealing novel taxa and co-occurrences with host molecules.</title>
        <authorList>
            <person name="Baker J.L."/>
            <person name="Morton J.T."/>
            <person name="Dinis M."/>
            <person name="Alvarez R."/>
            <person name="Tran N.C."/>
            <person name="Knight R."/>
            <person name="Edlund A."/>
        </authorList>
    </citation>
    <scope>NUCLEOTIDE SEQUENCE</scope>
    <source>
        <strain evidence="13">JCVI_34_bin.1</strain>
    </source>
</reference>
<dbReference type="InterPro" id="IPR001048">
    <property type="entry name" value="Asp/Glu/Uridylate_kinase"/>
</dbReference>
<evidence type="ECO:0000313" key="13">
    <source>
        <dbReference type="EMBL" id="MBF0971192.1"/>
    </source>
</evidence>
<feature type="domain" description="Aspartokinase ACT" evidence="12">
    <location>
        <begin position="377"/>
        <end position="433"/>
    </location>
</feature>
<dbReference type="Gene3D" id="3.30.70.260">
    <property type="match status" value="2"/>
</dbReference>
<keyword evidence="10" id="KW-0028">Amino-acid biosynthesis</keyword>
<comment type="pathway">
    <text evidence="1 10">Amino-acid biosynthesis; L-lysine biosynthesis via DAP pathway; (S)-tetrahydrodipicolinate from L-aspartate: step 1/4.</text>
</comment>
<evidence type="ECO:0000256" key="2">
    <source>
        <dbReference type="ARBA" id="ARBA00010122"/>
    </source>
</evidence>
<dbReference type="GO" id="GO:0009090">
    <property type="term" value="P:homoserine biosynthetic process"/>
    <property type="evidence" value="ECO:0007669"/>
    <property type="project" value="TreeGrafter"/>
</dbReference>
<evidence type="ECO:0000256" key="10">
    <source>
        <dbReference type="RuleBase" id="RU004249"/>
    </source>
</evidence>
<dbReference type="Proteomes" id="UP000704068">
    <property type="component" value="Unassembled WGS sequence"/>
</dbReference>
<feature type="binding site" evidence="8">
    <location>
        <position position="41"/>
    </location>
    <ligand>
        <name>substrate</name>
    </ligand>
</feature>
<dbReference type="Pfam" id="PF22468">
    <property type="entry name" value="ACT_9"/>
    <property type="match status" value="1"/>
</dbReference>
<evidence type="ECO:0000259" key="11">
    <source>
        <dbReference type="Pfam" id="PF00696"/>
    </source>
</evidence>
<dbReference type="PIRSF" id="PIRSF000726">
    <property type="entry name" value="Asp_kin"/>
    <property type="match status" value="1"/>
</dbReference>
<keyword evidence="5 9" id="KW-0418">Kinase</keyword>
<accession>A0A929RXL5</accession>
<evidence type="ECO:0000256" key="6">
    <source>
        <dbReference type="ARBA" id="ARBA00022840"/>
    </source>
</evidence>
<evidence type="ECO:0000256" key="4">
    <source>
        <dbReference type="ARBA" id="ARBA00022741"/>
    </source>
</evidence>
<dbReference type="Pfam" id="PF00696">
    <property type="entry name" value="AA_kinase"/>
    <property type="match status" value="1"/>
</dbReference>
<evidence type="ECO:0000313" key="14">
    <source>
        <dbReference type="Proteomes" id="UP000704068"/>
    </source>
</evidence>
<dbReference type="PROSITE" id="PS00324">
    <property type="entry name" value="ASPARTOKINASE"/>
    <property type="match status" value="1"/>
</dbReference>
<dbReference type="InterPro" id="IPR018042">
    <property type="entry name" value="Aspartate_kinase_CS"/>
</dbReference>
<dbReference type="EC" id="2.7.2.4" evidence="9"/>
<name>A0A929RXL5_9BACT</name>
<dbReference type="InterPro" id="IPR001341">
    <property type="entry name" value="Asp_kinase"/>
</dbReference>
<dbReference type="RefSeq" id="WP_303764752.1">
    <property type="nucleotide sequence ID" value="NZ_JABZGR010000049.1"/>
</dbReference>
<sequence length="461" mass="51124">MKVLKFGGTSVGTPERIKNVCQLITKEKKNIVVLSAMSGTTNSLIEISNYFEKNNPEAAHIAIDQLRKKYNAHVTTLYESAEIAEKTIKFLDEEFTYLHTFAGVEYSETVYRTIVAQGEIISTNMLANYLQEKGVNVALISALDFMRLAENGEPDQNYIRTHLLEVLEKNNDCDLYLTQGFIACDASGKIANLQRGGSDYTASLIGAALKADEIQIWTDIDGMHNNDPRLVEGTVAVRHLNFEEAAELAYFGAKILHPTCIQPARYAGIPVRLLNTMAPTAKGTIIDNELIPHVIKSIAAKDDITAVKIVSSRMLLATGFLRKVFEIFEAFNTSIDMVTTSEVGVSLSIDNKMHLTQIVEELKKYGTVVVEENMCIICVVGDLRWMNVGCESCITAALHDIPIRMISFGGSDHNISFLVREVDKKEALRALSYHLFSPSCDGSKAFEKSKNCNQSYQKGKL</sequence>
<organism evidence="13 14">
    <name type="scientific">Alloprevotella tannerae</name>
    <dbReference type="NCBI Taxonomy" id="76122"/>
    <lineage>
        <taxon>Bacteria</taxon>
        <taxon>Pseudomonadati</taxon>
        <taxon>Bacteroidota</taxon>
        <taxon>Bacteroidia</taxon>
        <taxon>Bacteroidales</taxon>
        <taxon>Prevotellaceae</taxon>
        <taxon>Alloprevotella</taxon>
    </lineage>
</organism>
<dbReference type="PANTHER" id="PTHR21499">
    <property type="entry name" value="ASPARTATE KINASE"/>
    <property type="match status" value="1"/>
</dbReference>
<feature type="binding site" evidence="8">
    <location>
        <begin position="5"/>
        <end position="8"/>
    </location>
    <ligand>
        <name>ATP</name>
        <dbReference type="ChEBI" id="CHEBI:30616"/>
    </ligand>
</feature>
<dbReference type="AlphaFoldDB" id="A0A929RXL5"/>
<keyword evidence="3 9" id="KW-0808">Transferase</keyword>
<dbReference type="InterPro" id="IPR054352">
    <property type="entry name" value="ACT_Aspartokinase"/>
</dbReference>
<comment type="catalytic activity">
    <reaction evidence="7 9">
        <text>L-aspartate + ATP = 4-phospho-L-aspartate + ADP</text>
        <dbReference type="Rhea" id="RHEA:23776"/>
        <dbReference type="ChEBI" id="CHEBI:29991"/>
        <dbReference type="ChEBI" id="CHEBI:30616"/>
        <dbReference type="ChEBI" id="CHEBI:57535"/>
        <dbReference type="ChEBI" id="CHEBI:456216"/>
        <dbReference type="EC" id="2.7.2.4"/>
    </reaction>
</comment>
<comment type="caution">
    <text evidence="13">The sequence shown here is derived from an EMBL/GenBank/DDBJ whole genome shotgun (WGS) entry which is preliminary data.</text>
</comment>
<keyword evidence="4 8" id="KW-0547">Nucleotide-binding</keyword>
<evidence type="ECO:0000256" key="8">
    <source>
        <dbReference type="PIRSR" id="PIRSR000726-1"/>
    </source>
</evidence>
<comment type="pathway">
    <text evidence="10">Amino-acid biosynthesis; L-threonine biosynthesis; L-threonine from L-aspartate: step 1/5.</text>
</comment>
<dbReference type="GO" id="GO:0005829">
    <property type="term" value="C:cytosol"/>
    <property type="evidence" value="ECO:0007669"/>
    <property type="project" value="TreeGrafter"/>
</dbReference>
<feature type="binding site" evidence="8">
    <location>
        <begin position="218"/>
        <end position="219"/>
    </location>
    <ligand>
        <name>ATP</name>
        <dbReference type="ChEBI" id="CHEBI:30616"/>
    </ligand>
</feature>
<keyword evidence="6 8" id="KW-0067">ATP-binding</keyword>
<dbReference type="InterPro" id="IPR005260">
    <property type="entry name" value="Asp_kin_monofn"/>
</dbReference>
<dbReference type="InterPro" id="IPR045865">
    <property type="entry name" value="ACT-like_dom_sf"/>
</dbReference>
<feature type="domain" description="Aspartate/glutamate/uridylate kinase" evidence="11">
    <location>
        <begin position="2"/>
        <end position="275"/>
    </location>
</feature>
<dbReference type="SUPFAM" id="SSF53633">
    <property type="entry name" value="Carbamate kinase-like"/>
    <property type="match status" value="1"/>
</dbReference>
<dbReference type="GO" id="GO:0009089">
    <property type="term" value="P:lysine biosynthetic process via diaminopimelate"/>
    <property type="evidence" value="ECO:0007669"/>
    <property type="project" value="InterPro"/>
</dbReference>
<evidence type="ECO:0000256" key="3">
    <source>
        <dbReference type="ARBA" id="ARBA00022679"/>
    </source>
</evidence>
<dbReference type="CDD" id="cd04243">
    <property type="entry name" value="AAK_AK-HSDH-like"/>
    <property type="match status" value="1"/>
</dbReference>
<comment type="similarity">
    <text evidence="2 9">Belongs to the aspartokinase family.</text>
</comment>
<proteinExistence type="inferred from homology"/>
<evidence type="ECO:0000256" key="1">
    <source>
        <dbReference type="ARBA" id="ARBA00004766"/>
    </source>
</evidence>
<dbReference type="NCBIfam" id="TIGR00657">
    <property type="entry name" value="asp_kinases"/>
    <property type="match status" value="1"/>
</dbReference>
<evidence type="ECO:0000256" key="9">
    <source>
        <dbReference type="RuleBase" id="RU003448"/>
    </source>
</evidence>